<feature type="transmembrane region" description="Helical" evidence="1">
    <location>
        <begin position="210"/>
        <end position="231"/>
    </location>
</feature>
<organism evidence="2 3">
    <name type="scientific">Nocardioides fonticola</name>
    <dbReference type="NCBI Taxonomy" id="450363"/>
    <lineage>
        <taxon>Bacteria</taxon>
        <taxon>Bacillati</taxon>
        <taxon>Actinomycetota</taxon>
        <taxon>Actinomycetes</taxon>
        <taxon>Propionibacteriales</taxon>
        <taxon>Nocardioidaceae</taxon>
        <taxon>Nocardioides</taxon>
    </lineage>
</organism>
<accession>A0ABP7XPK5</accession>
<comment type="caution">
    <text evidence="2">The sequence shown here is derived from an EMBL/GenBank/DDBJ whole genome shotgun (WGS) entry which is preliminary data.</text>
</comment>
<protein>
    <recommendedName>
        <fullName evidence="4">DUF445 domain-containing protein</fullName>
    </recommendedName>
</protein>
<feature type="transmembrane region" description="Helical" evidence="1">
    <location>
        <begin position="237"/>
        <end position="261"/>
    </location>
</feature>
<keyword evidence="3" id="KW-1185">Reference proteome</keyword>
<feature type="transmembrane region" description="Helical" evidence="1">
    <location>
        <begin position="12"/>
        <end position="40"/>
    </location>
</feature>
<feature type="transmembrane region" description="Helical" evidence="1">
    <location>
        <begin position="409"/>
        <end position="430"/>
    </location>
</feature>
<gene>
    <name evidence="2" type="ORF">GCM10022215_30060</name>
</gene>
<dbReference type="Proteomes" id="UP001501495">
    <property type="component" value="Unassembled WGS sequence"/>
</dbReference>
<evidence type="ECO:0000313" key="2">
    <source>
        <dbReference type="EMBL" id="GAA4123418.1"/>
    </source>
</evidence>
<dbReference type="RefSeq" id="WP_344734274.1">
    <property type="nucleotide sequence ID" value="NZ_BAAAZH010000024.1"/>
</dbReference>
<keyword evidence="1" id="KW-0472">Membrane</keyword>
<evidence type="ECO:0000256" key="1">
    <source>
        <dbReference type="SAM" id="Phobius"/>
    </source>
</evidence>
<evidence type="ECO:0008006" key="4">
    <source>
        <dbReference type="Google" id="ProtNLM"/>
    </source>
</evidence>
<dbReference type="PANTHER" id="PTHR35791:SF1">
    <property type="entry name" value="UPF0754 MEMBRANE PROTEIN YHEB"/>
    <property type="match status" value="1"/>
</dbReference>
<sequence>MVEWFSDWLADIHWVHFLTIPVFTGVVGWLINWSGLWMLFSPVRFHGVRIPGMQELAGLLPRKVQEVPGILQGGIGWQGIVPARAAKMGSIAVDKAIAKLGTPAEFYQQLEPDQIAEHIIEVFRPELPELVDRVMREEHPRLWRDLPRPVRTAVIERVQAQLPSVVTKVTTEIGIHIDQLLDPKIMVIDHFQKNPALVVRIFRDFGQRELNLMVAFGFIFGFLLGIPVAIVDSIFGQWWLLPILGVIVGWITNALGMWLIFEPTEPKRYFGIKTQGLFLRRQEQAAEVYARIIAEDVITLERIGDFLLEGPRGDRTRAMLATALKPAIDKAAGPARAAVRLAVGPTKFDNIRDSVAREAVGRTLTPFQDPDFSRRQSEKIRVLIARRTKELPPRDFVDMMRSAIKEDEWMLYAHGAIMGLAGGFLHLWIFGVA</sequence>
<keyword evidence="1" id="KW-1133">Transmembrane helix</keyword>
<keyword evidence="1" id="KW-0812">Transmembrane</keyword>
<dbReference type="PANTHER" id="PTHR35791">
    <property type="entry name" value="UPF0754 MEMBRANE PROTEIN YHEB"/>
    <property type="match status" value="1"/>
</dbReference>
<name>A0ABP7XPK5_9ACTN</name>
<evidence type="ECO:0000313" key="3">
    <source>
        <dbReference type="Proteomes" id="UP001501495"/>
    </source>
</evidence>
<reference evidence="3" key="1">
    <citation type="journal article" date="2019" name="Int. J. Syst. Evol. Microbiol.">
        <title>The Global Catalogue of Microorganisms (GCM) 10K type strain sequencing project: providing services to taxonomists for standard genome sequencing and annotation.</title>
        <authorList>
            <consortium name="The Broad Institute Genomics Platform"/>
            <consortium name="The Broad Institute Genome Sequencing Center for Infectious Disease"/>
            <person name="Wu L."/>
            <person name="Ma J."/>
        </authorList>
    </citation>
    <scope>NUCLEOTIDE SEQUENCE [LARGE SCALE GENOMIC DNA]</scope>
    <source>
        <strain evidence="3">JCM 16703</strain>
    </source>
</reference>
<dbReference type="EMBL" id="BAAAZH010000024">
    <property type="protein sequence ID" value="GAA4123418.1"/>
    <property type="molecule type" value="Genomic_DNA"/>
</dbReference>
<proteinExistence type="predicted"/>